<keyword evidence="1" id="KW-0812">Transmembrane</keyword>
<evidence type="ECO:0000256" key="1">
    <source>
        <dbReference type="SAM" id="Phobius"/>
    </source>
</evidence>
<accession>A0A2Z5JJ19</accession>
<dbReference type="KEGG" id="sata:C5746_25855"/>
<dbReference type="AlphaFoldDB" id="A0A2Z5JJ19"/>
<dbReference type="RefSeq" id="WP_114246266.1">
    <property type="nucleotide sequence ID" value="NZ_CP027306.1"/>
</dbReference>
<feature type="transmembrane region" description="Helical" evidence="1">
    <location>
        <begin position="21"/>
        <end position="38"/>
    </location>
</feature>
<feature type="transmembrane region" description="Helical" evidence="1">
    <location>
        <begin position="202"/>
        <end position="222"/>
    </location>
</feature>
<feature type="transmembrane region" description="Helical" evidence="1">
    <location>
        <begin position="50"/>
        <end position="72"/>
    </location>
</feature>
<dbReference type="InterPro" id="IPR019692">
    <property type="entry name" value="CFP-6_PH"/>
</dbReference>
<name>A0A2Z5JJ19_STRAR</name>
<dbReference type="EMBL" id="CP027306">
    <property type="protein sequence ID" value="AXE79785.1"/>
    <property type="molecule type" value="Genomic_DNA"/>
</dbReference>
<dbReference type="GeneID" id="95521831"/>
<evidence type="ECO:0000259" key="2">
    <source>
        <dbReference type="Pfam" id="PF10756"/>
    </source>
</evidence>
<feature type="domain" description="Low molecular weight protein antigen 6 PH" evidence="2">
    <location>
        <begin position="69"/>
        <end position="137"/>
    </location>
</feature>
<dbReference type="Pfam" id="PF10756">
    <property type="entry name" value="bPH_6"/>
    <property type="match status" value="1"/>
</dbReference>
<gene>
    <name evidence="3" type="ORF">C5746_25855</name>
</gene>
<organism evidence="3 4">
    <name type="scientific">Streptomyces atratus</name>
    <dbReference type="NCBI Taxonomy" id="1893"/>
    <lineage>
        <taxon>Bacteria</taxon>
        <taxon>Bacillati</taxon>
        <taxon>Actinomycetota</taxon>
        <taxon>Actinomycetes</taxon>
        <taxon>Kitasatosporales</taxon>
        <taxon>Streptomycetaceae</taxon>
        <taxon>Streptomyces</taxon>
    </lineage>
</organism>
<dbReference type="Proteomes" id="UP000252698">
    <property type="component" value="Chromosome"/>
</dbReference>
<keyword evidence="1" id="KW-1133">Transmembrane helix</keyword>
<keyword evidence="1" id="KW-0472">Membrane</keyword>
<evidence type="ECO:0000313" key="3">
    <source>
        <dbReference type="EMBL" id="AXE79785.1"/>
    </source>
</evidence>
<proteinExistence type="predicted"/>
<evidence type="ECO:0000313" key="4">
    <source>
        <dbReference type="Proteomes" id="UP000252698"/>
    </source>
</evidence>
<sequence>MTSPTPPAEPTYADRTFRSPAGIAGGVLLLLLICWIGGDAVLRGDDRVPWLALAGLLTAVPLVVAFTLRPVVLANEQRIKIRNPFRTITMPWTAVADLRAGYSSELFTEDGTKYQLWAVPVSLRQRKKAARQQSRRSLDDPYDRTSVHADVRDTKSRVATADRTMADLRELVERAKAGAGSVKSSKAATTSESSASSVSVRWAYEVIAPAVVGAVLLVVLLATG</sequence>
<reference evidence="3 4" key="1">
    <citation type="journal article" date="2018" name="Front. Microbiol.">
        <title>Genome Sequencing of Streptomyces atratus SCSIOZH16 and Activation Production of Nocardamine via Metabolic Engineering.</title>
        <authorList>
            <person name="Li Y."/>
            <person name="Zhang C."/>
            <person name="Liu C."/>
            <person name="Ju J."/>
            <person name="Ma J."/>
        </authorList>
    </citation>
    <scope>NUCLEOTIDE SEQUENCE [LARGE SCALE GENOMIC DNA]</scope>
    <source>
        <strain evidence="3 4">SCSIO_ZH16</strain>
    </source>
</reference>
<protein>
    <recommendedName>
        <fullName evidence="2">Low molecular weight protein antigen 6 PH domain-containing protein</fullName>
    </recommendedName>
</protein>